<organism evidence="1 2">
    <name type="scientific">Methanococcus maripaludis</name>
    <name type="common">Methanococcus deltae</name>
    <dbReference type="NCBI Taxonomy" id="39152"/>
    <lineage>
        <taxon>Archaea</taxon>
        <taxon>Methanobacteriati</taxon>
        <taxon>Methanobacteriota</taxon>
        <taxon>Methanomada group</taxon>
        <taxon>Methanococci</taxon>
        <taxon>Methanococcales</taxon>
        <taxon>Methanococcaceae</taxon>
        <taxon>Methanococcus</taxon>
    </lineage>
</organism>
<reference evidence="1 2" key="1">
    <citation type="submission" date="2020-07" db="EMBL/GenBank/DDBJ databases">
        <title>Genomic Encyclopedia of Type Strains, Phase IV (KMG-V): Genome sequencing to study the core and pangenomes of soil and plant-associated prokaryotes.</title>
        <authorList>
            <person name="Whitman W."/>
        </authorList>
    </citation>
    <scope>NUCLEOTIDE SEQUENCE [LARGE SCALE GENOMIC DNA]</scope>
    <source>
        <strain evidence="1 2">A1</strain>
    </source>
</reference>
<accession>A0A7J9NVW9</accession>
<dbReference type="EMBL" id="JACDUH010000003">
    <property type="protein sequence ID" value="MBA2851829.1"/>
    <property type="molecule type" value="Genomic_DNA"/>
</dbReference>
<name>A0A7J9NVW9_METMI</name>
<dbReference type="RefSeq" id="WP_181501648.1">
    <property type="nucleotide sequence ID" value="NZ_JACDUH010000003.1"/>
</dbReference>
<evidence type="ECO:0000313" key="1">
    <source>
        <dbReference type="EMBL" id="MBA2851829.1"/>
    </source>
</evidence>
<comment type="caution">
    <text evidence="1">The sequence shown here is derived from an EMBL/GenBank/DDBJ whole genome shotgun (WGS) entry which is preliminary data.</text>
</comment>
<sequence>MIEWGYKHTETYTRLPNGGYGDRDCYPVEPKKKSKHMMKCLRDAGYRDEKVIR</sequence>
<gene>
    <name evidence="1" type="ORF">HNP86_001988</name>
</gene>
<dbReference type="Proteomes" id="UP000564425">
    <property type="component" value="Unassembled WGS sequence"/>
</dbReference>
<protein>
    <submittedName>
        <fullName evidence="1">Uncharacterized protein</fullName>
    </submittedName>
</protein>
<evidence type="ECO:0000313" key="2">
    <source>
        <dbReference type="Proteomes" id="UP000564425"/>
    </source>
</evidence>
<dbReference type="AlphaFoldDB" id="A0A7J9NVW9"/>
<proteinExistence type="predicted"/>